<feature type="chain" id="PRO_5012890334" evidence="2">
    <location>
        <begin position="41"/>
        <end position="293"/>
    </location>
</feature>
<evidence type="ECO:0000313" key="4">
    <source>
        <dbReference type="Proteomes" id="UP000192578"/>
    </source>
</evidence>
<keyword evidence="4" id="KW-1185">Reference proteome</keyword>
<dbReference type="AlphaFoldDB" id="A0A1W0WKX7"/>
<keyword evidence="2" id="KW-0732">Signal</keyword>
<organism evidence="3 4">
    <name type="scientific">Hypsibius exemplaris</name>
    <name type="common">Freshwater tardigrade</name>
    <dbReference type="NCBI Taxonomy" id="2072580"/>
    <lineage>
        <taxon>Eukaryota</taxon>
        <taxon>Metazoa</taxon>
        <taxon>Ecdysozoa</taxon>
        <taxon>Tardigrada</taxon>
        <taxon>Eutardigrada</taxon>
        <taxon>Parachela</taxon>
        <taxon>Hypsibioidea</taxon>
        <taxon>Hypsibiidae</taxon>
        <taxon>Hypsibius</taxon>
    </lineage>
</organism>
<accession>A0A1W0WKX7</accession>
<feature type="region of interest" description="Disordered" evidence="1">
    <location>
        <begin position="157"/>
        <end position="176"/>
    </location>
</feature>
<evidence type="ECO:0000313" key="3">
    <source>
        <dbReference type="EMBL" id="OQV15870.1"/>
    </source>
</evidence>
<comment type="caution">
    <text evidence="3">The sequence shown here is derived from an EMBL/GenBank/DDBJ whole genome shotgun (WGS) entry which is preliminary data.</text>
</comment>
<evidence type="ECO:0000256" key="1">
    <source>
        <dbReference type="SAM" id="MobiDB-lite"/>
    </source>
</evidence>
<proteinExistence type="predicted"/>
<dbReference type="Proteomes" id="UP000192578">
    <property type="component" value="Unassembled WGS sequence"/>
</dbReference>
<evidence type="ECO:0000256" key="2">
    <source>
        <dbReference type="SAM" id="SignalP"/>
    </source>
</evidence>
<name>A0A1W0WKX7_HYPEX</name>
<feature type="region of interest" description="Disordered" evidence="1">
    <location>
        <begin position="106"/>
        <end position="127"/>
    </location>
</feature>
<reference evidence="4" key="1">
    <citation type="submission" date="2017-01" db="EMBL/GenBank/DDBJ databases">
        <title>Comparative genomics of anhydrobiosis in the tardigrade Hypsibius dujardini.</title>
        <authorList>
            <person name="Yoshida Y."/>
            <person name="Koutsovoulos G."/>
            <person name="Laetsch D."/>
            <person name="Stevens L."/>
            <person name="Kumar S."/>
            <person name="Horikawa D."/>
            <person name="Ishino K."/>
            <person name="Komine S."/>
            <person name="Tomita M."/>
            <person name="Blaxter M."/>
            <person name="Arakawa K."/>
        </authorList>
    </citation>
    <scope>NUCLEOTIDE SEQUENCE [LARGE SCALE GENOMIC DNA]</scope>
    <source>
        <strain evidence="4">Z151</strain>
    </source>
</reference>
<gene>
    <name evidence="3" type="ORF">BV898_09966</name>
</gene>
<feature type="signal peptide" evidence="2">
    <location>
        <begin position="1"/>
        <end position="40"/>
    </location>
</feature>
<dbReference type="EMBL" id="MTYJ01000081">
    <property type="protein sequence ID" value="OQV15870.1"/>
    <property type="molecule type" value="Genomic_DNA"/>
</dbReference>
<protein>
    <submittedName>
        <fullName evidence="3">Uncharacterized protein</fullName>
    </submittedName>
</protein>
<feature type="compositionally biased region" description="Basic and acidic residues" evidence="1">
    <location>
        <begin position="106"/>
        <end position="120"/>
    </location>
</feature>
<feature type="compositionally biased region" description="Low complexity" evidence="1">
    <location>
        <begin position="157"/>
        <end position="173"/>
    </location>
</feature>
<sequence>MRFHFQFIAPGSGMDNLFHMISFWSGHLVLLFTSLAVVSAGSTAEVSDPRHGGQNLTLAAILAAQHGNASDGSVFSRSNATSLHEFLALASTLLLDGVHSNNRTAREYSGRTSYGDRHDTYTSGSGWGSSGVKRYGGSASSNYYKSNYDGGQDSNGYSNSYSGGSRGQSYGSTDYGGSGSDYSGGGGSDYRGGGGYGNAGGFYGQRRGHPVPVGLDNSNELLTLLLLSDRAGDRRPPVAAPAPAGGGLGLGGVGGGGLLAAGAALLPLLGSLPGNTLGFGNLLCGLIPNVGCP</sequence>